<protein>
    <recommendedName>
        <fullName evidence="3">Glucokinase</fullName>
        <ecNumber evidence="3">2.7.1.2</ecNumber>
    </recommendedName>
    <alternativeName>
        <fullName evidence="3">Glucose kinase</fullName>
    </alternativeName>
</protein>
<evidence type="ECO:0000313" key="5">
    <source>
        <dbReference type="EMBL" id="CAA6801033.1"/>
    </source>
</evidence>
<dbReference type="NCBIfam" id="TIGR00749">
    <property type="entry name" value="glk"/>
    <property type="match status" value="1"/>
</dbReference>
<dbReference type="GO" id="GO:0004340">
    <property type="term" value="F:glucokinase activity"/>
    <property type="evidence" value="ECO:0007669"/>
    <property type="project" value="UniProtKB-UniRule"/>
</dbReference>
<keyword evidence="3" id="KW-0547">Nucleotide-binding</keyword>
<gene>
    <name evidence="3" type="primary">glk</name>
    <name evidence="5" type="ORF">HELGO_WM10496</name>
</gene>
<dbReference type="GO" id="GO:0005524">
    <property type="term" value="F:ATP binding"/>
    <property type="evidence" value="ECO:0007669"/>
    <property type="project" value="UniProtKB-UniRule"/>
</dbReference>
<comment type="catalytic activity">
    <reaction evidence="3">
        <text>D-glucose + ATP = D-glucose 6-phosphate + ADP + H(+)</text>
        <dbReference type="Rhea" id="RHEA:17825"/>
        <dbReference type="ChEBI" id="CHEBI:4167"/>
        <dbReference type="ChEBI" id="CHEBI:15378"/>
        <dbReference type="ChEBI" id="CHEBI:30616"/>
        <dbReference type="ChEBI" id="CHEBI:61548"/>
        <dbReference type="ChEBI" id="CHEBI:456216"/>
        <dbReference type="EC" id="2.7.1.2"/>
    </reaction>
</comment>
<dbReference type="EC" id="2.7.1.2" evidence="3"/>
<dbReference type="CDD" id="cd24008">
    <property type="entry name" value="ASKHA_NBD_GLK"/>
    <property type="match status" value="1"/>
</dbReference>
<dbReference type="PANTHER" id="PTHR47363:SF1">
    <property type="entry name" value="GLUCOKINASE"/>
    <property type="match status" value="1"/>
</dbReference>
<dbReference type="InterPro" id="IPR043129">
    <property type="entry name" value="ATPase_NBD"/>
</dbReference>
<keyword evidence="3" id="KW-0067">ATP-binding</keyword>
<feature type="binding site" evidence="3">
    <location>
        <begin position="5"/>
        <end position="10"/>
    </location>
    <ligand>
        <name>ATP</name>
        <dbReference type="ChEBI" id="CHEBI:30616"/>
    </ligand>
</feature>
<keyword evidence="3" id="KW-0324">Glycolysis</keyword>
<dbReference type="Gene3D" id="3.40.367.20">
    <property type="match status" value="1"/>
</dbReference>
<dbReference type="GO" id="GO:0006096">
    <property type="term" value="P:glycolytic process"/>
    <property type="evidence" value="ECO:0007669"/>
    <property type="project" value="UniProtKB-UniRule"/>
</dbReference>
<comment type="subcellular location">
    <subcellularLocation>
        <location evidence="3">Cytoplasm</location>
    </subcellularLocation>
</comment>
<dbReference type="Gene3D" id="3.30.420.40">
    <property type="match status" value="1"/>
</dbReference>
<evidence type="ECO:0000256" key="3">
    <source>
        <dbReference type="HAMAP-Rule" id="MF_00524"/>
    </source>
</evidence>
<name>A0A6S6S008_9GAMM</name>
<dbReference type="InterPro" id="IPR003836">
    <property type="entry name" value="Glucokinase"/>
</dbReference>
<accession>A0A6S6S008</accession>
<keyword evidence="2 3" id="KW-0418">Kinase</keyword>
<dbReference type="GO" id="GO:0005536">
    <property type="term" value="F:D-glucose binding"/>
    <property type="evidence" value="ECO:0007669"/>
    <property type="project" value="InterPro"/>
</dbReference>
<sequence length="330" mass="35979">MILAGDIGGTKTNLALYETSVNGLEVRAQNQFKSRDYSSLTDVLIAFTKETENPNIEAACFGIAGPVINGRCRTTNLPWDITTSGLQEYLNIDKVRLMNDLESTAYGMLYLDDDEFVDLNPNGRVIDGNRAIIAAGTGLGEAIMFWDGEQYHPIGTEGGHSDFAPVTPQQDELLQWLRNRYPGHVSVERILSGPGVYTLYEFLAETGFSPQPIFMTNLSEDADPSAMVSQGALRDKDPLCLAALRLFAEVYGAEAGNLALKTLSLGGVYIGGGIAPKILPIIRSDHFMNSFTAKGRFEEMLRGMQVRVALNAETSLLGAARFARDKLIAN</sequence>
<organism evidence="5">
    <name type="scientific">uncultured Thiotrichaceae bacterium</name>
    <dbReference type="NCBI Taxonomy" id="298394"/>
    <lineage>
        <taxon>Bacteria</taxon>
        <taxon>Pseudomonadati</taxon>
        <taxon>Pseudomonadota</taxon>
        <taxon>Gammaproteobacteria</taxon>
        <taxon>Thiotrichales</taxon>
        <taxon>Thiotrichaceae</taxon>
        <taxon>environmental samples</taxon>
    </lineage>
</organism>
<keyword evidence="3" id="KW-0963">Cytoplasm</keyword>
<evidence type="ECO:0000256" key="1">
    <source>
        <dbReference type="ARBA" id="ARBA00022679"/>
    </source>
</evidence>
<dbReference type="Pfam" id="PF02685">
    <property type="entry name" value="Glucokinase"/>
    <property type="match status" value="1"/>
</dbReference>
<dbReference type="EMBL" id="CACVAY010000007">
    <property type="protein sequence ID" value="CAA6801033.1"/>
    <property type="molecule type" value="Genomic_DNA"/>
</dbReference>
<evidence type="ECO:0000256" key="4">
    <source>
        <dbReference type="RuleBase" id="RU004046"/>
    </source>
</evidence>
<keyword evidence="1 3" id="KW-0808">Transferase</keyword>
<dbReference type="GO" id="GO:0005737">
    <property type="term" value="C:cytoplasm"/>
    <property type="evidence" value="ECO:0007669"/>
    <property type="project" value="UniProtKB-SubCell"/>
</dbReference>
<dbReference type="AlphaFoldDB" id="A0A6S6S008"/>
<dbReference type="HAMAP" id="MF_00524">
    <property type="entry name" value="Glucokinase"/>
    <property type="match status" value="1"/>
</dbReference>
<dbReference type="SUPFAM" id="SSF53067">
    <property type="entry name" value="Actin-like ATPase domain"/>
    <property type="match status" value="1"/>
</dbReference>
<evidence type="ECO:0000256" key="2">
    <source>
        <dbReference type="ARBA" id="ARBA00022777"/>
    </source>
</evidence>
<proteinExistence type="inferred from homology"/>
<comment type="similarity">
    <text evidence="3 4">Belongs to the bacterial glucokinase family.</text>
</comment>
<dbReference type="PANTHER" id="PTHR47363">
    <property type="entry name" value="GLUCOKINASE"/>
    <property type="match status" value="1"/>
</dbReference>
<reference evidence="5" key="1">
    <citation type="submission" date="2020-01" db="EMBL/GenBank/DDBJ databases">
        <authorList>
            <person name="Meier V. D."/>
            <person name="Meier V D."/>
        </authorList>
    </citation>
    <scope>NUCLEOTIDE SEQUENCE</scope>
    <source>
        <strain evidence="5">HLG_WM_MAG_07</strain>
    </source>
</reference>